<dbReference type="GO" id="GO:0003677">
    <property type="term" value="F:DNA binding"/>
    <property type="evidence" value="ECO:0007669"/>
    <property type="project" value="UniProtKB-UniRule"/>
</dbReference>
<dbReference type="PANTHER" id="PTHR15272">
    <property type="entry name" value="CHROMATIN ASSEMBLY FACTOR 1 SUBUNIT A CAF-1 SUBUNIT A"/>
    <property type="match status" value="1"/>
</dbReference>
<feature type="compositionally biased region" description="Basic and acidic residues" evidence="7">
    <location>
        <begin position="364"/>
        <end position="409"/>
    </location>
</feature>
<dbReference type="SMART" id="SM00398">
    <property type="entry name" value="HMG"/>
    <property type="match status" value="2"/>
</dbReference>
<feature type="region of interest" description="Disordered" evidence="7">
    <location>
        <begin position="50"/>
        <end position="138"/>
    </location>
</feature>
<feature type="compositionally biased region" description="Low complexity" evidence="7">
    <location>
        <begin position="111"/>
        <end position="131"/>
    </location>
</feature>
<reference evidence="9" key="1">
    <citation type="submission" date="2023-06" db="EMBL/GenBank/DDBJ databases">
        <title>Survivors Of The Sea: Transcriptome response of Skeletonema marinoi to long-term dormancy.</title>
        <authorList>
            <person name="Pinder M.I.M."/>
            <person name="Kourtchenko O."/>
            <person name="Robertson E.K."/>
            <person name="Larsson T."/>
            <person name="Maumus F."/>
            <person name="Osuna-Cruz C.M."/>
            <person name="Vancaester E."/>
            <person name="Stenow R."/>
            <person name="Vandepoele K."/>
            <person name="Ploug H."/>
            <person name="Bruchert V."/>
            <person name="Godhe A."/>
            <person name="Topel M."/>
        </authorList>
    </citation>
    <scope>NUCLEOTIDE SEQUENCE</scope>
    <source>
        <strain evidence="9">R05AC</strain>
    </source>
</reference>
<dbReference type="GO" id="GO:0005634">
    <property type="term" value="C:nucleus"/>
    <property type="evidence" value="ECO:0007669"/>
    <property type="project" value="UniProtKB-SubCell"/>
</dbReference>
<gene>
    <name evidence="9" type="ORF">QTG54_013657</name>
</gene>
<feature type="region of interest" description="Disordered" evidence="7">
    <location>
        <begin position="555"/>
        <end position="590"/>
    </location>
</feature>
<dbReference type="FunFam" id="1.10.30.10:FF:000016">
    <property type="entry name" value="FACT complex subunit SSRP1"/>
    <property type="match status" value="1"/>
</dbReference>
<protein>
    <submittedName>
        <fullName evidence="9">Chromatin assembly factor 1 subunit A</fullName>
    </submittedName>
</protein>
<evidence type="ECO:0000259" key="8">
    <source>
        <dbReference type="PROSITE" id="PS50118"/>
    </source>
</evidence>
<keyword evidence="3 6" id="KW-0238">DNA-binding</keyword>
<keyword evidence="4" id="KW-0234">DNA repair</keyword>
<evidence type="ECO:0000313" key="9">
    <source>
        <dbReference type="EMBL" id="KAK1735494.1"/>
    </source>
</evidence>
<dbReference type="GO" id="GO:0006334">
    <property type="term" value="P:nucleosome assembly"/>
    <property type="evidence" value="ECO:0007669"/>
    <property type="project" value="TreeGrafter"/>
</dbReference>
<feature type="DNA-binding region" description="HMG box" evidence="6">
    <location>
        <begin position="831"/>
        <end position="899"/>
    </location>
</feature>
<feature type="compositionally biased region" description="Polar residues" evidence="7">
    <location>
        <begin position="926"/>
        <end position="936"/>
    </location>
</feature>
<comment type="caution">
    <text evidence="9">The sequence shown here is derived from an EMBL/GenBank/DDBJ whole genome shotgun (WGS) entry which is preliminary data.</text>
</comment>
<evidence type="ECO:0000256" key="7">
    <source>
        <dbReference type="SAM" id="MobiDB-lite"/>
    </source>
</evidence>
<dbReference type="Gene3D" id="1.10.30.10">
    <property type="entry name" value="High mobility group box domain"/>
    <property type="match status" value="2"/>
</dbReference>
<name>A0AAD9D7A1_9STRA</name>
<dbReference type="Proteomes" id="UP001224775">
    <property type="component" value="Unassembled WGS sequence"/>
</dbReference>
<evidence type="ECO:0000256" key="4">
    <source>
        <dbReference type="ARBA" id="ARBA00023204"/>
    </source>
</evidence>
<dbReference type="CDD" id="cd01390">
    <property type="entry name" value="HMG-box_NHP6-like"/>
    <property type="match status" value="1"/>
</dbReference>
<feature type="domain" description="HMG box" evidence="8">
    <location>
        <begin position="831"/>
        <end position="899"/>
    </location>
</feature>
<dbReference type="SUPFAM" id="SSF47095">
    <property type="entry name" value="HMG-box"/>
    <property type="match status" value="2"/>
</dbReference>
<sequence length="966" mass="108067">MYQIAKRNEFKAANPDTKAGEITKLMSAEYKKLDAKYKVEWEEQAKEDKLRYKNEMAAYKPPEQHSSPENDDKTAAVSEPATKKNKSPILKALAACPPKSKGDTSTKVQVSSTKKTASIPTSKAASKAKPALSEEERSHLQKFTTLSEKYNLRAEQLKSRPASDDFTEESLNVENADLPSLEKGSVEVDGVFPDHLLPYLMVIAQGSALPLSTLSEKALQELSIFVKESHPLTLELVSSKIKLLAQRKSFLNAPSQLDCFENNEDGYMWRWELSSIDLLPSKDAAKVKKARTARKKLQSHHKAVTNLISAIDKAVSSIEAKSSSSQKMIAKVSDMEEKVLKFEREEETARLLNKAKAQKQAAENAKKEEEKERKKIEAAKEREAAKQKKAEEKEKEKLAKQQELEEKENKRKARMISFFSKGSAKKKQKLSSTPPKEDTIVCKENASFDSDSFRRLIDSESKHNSTPFTKALRKRKTQNVRVSVFVTTMSDNPFSQQPYDEEKIITVPNVYKFLGFHEDVRPPYHGTWSKTSSIVNGRNPFGQDKSILDYEVDSEAEWEEGDDDQGEDLNEDAGEEEEDEAPQDEDSDGWLAAEDDLGIDDEDEETRELRKRKLHLEANLQKSGHYKACVVAPQMGGIPHSAECEITLVEGFSLTNALDVLCSHVGCVLSPDIDSICLDAFAPTDSARNTDQTKDSLAAQSDEMTSEAKKIVAQFVHNCTVNSKDKLVTELLKAHPSITKSRAKAMREVDFMAEKKKVPKEAGGGVVWEVKPDLLKTLGLEEKDLKQSPKVTIPPKTNDTEADLSPMAKARAKPVENTIGSKKKRKDPNAPKKPRSSFMYFSNAKRAEVKVANPDASFGEIGKLLGNEWKQLSDDSKIEYEERAEADKKRYQKEMEEYSPPLDDSAPIDDVNEKKKAVVKKDQNLKKQNSKSTPSPNAGKKKRKTPPVSVASANLFAAFLKKKKTE</sequence>
<feature type="compositionally biased region" description="Basic and acidic residues" evidence="7">
    <location>
        <begin position="911"/>
        <end position="925"/>
    </location>
</feature>
<feature type="domain" description="HMG box" evidence="8">
    <location>
        <begin position="1"/>
        <end position="60"/>
    </location>
</feature>
<feature type="compositionally biased region" description="Basic and acidic residues" evidence="7">
    <location>
        <begin position="62"/>
        <end position="74"/>
    </location>
</feature>
<evidence type="ECO:0000256" key="3">
    <source>
        <dbReference type="ARBA" id="ARBA00023125"/>
    </source>
</evidence>
<dbReference type="GO" id="GO:0006281">
    <property type="term" value="P:DNA repair"/>
    <property type="evidence" value="ECO:0007669"/>
    <property type="project" value="UniProtKB-KW"/>
</dbReference>
<dbReference type="Pfam" id="PF00505">
    <property type="entry name" value="HMG_box"/>
    <property type="match status" value="2"/>
</dbReference>
<feature type="compositionally biased region" description="Basic and acidic residues" evidence="7">
    <location>
        <begin position="872"/>
        <end position="896"/>
    </location>
</feature>
<dbReference type="InterPro" id="IPR036910">
    <property type="entry name" value="HMG_box_dom_sf"/>
</dbReference>
<evidence type="ECO:0000313" key="10">
    <source>
        <dbReference type="Proteomes" id="UP001224775"/>
    </source>
</evidence>
<dbReference type="PANTHER" id="PTHR15272:SF0">
    <property type="entry name" value="CHROMATIN ASSEMBLY FACTOR 1 SUBUNIT A"/>
    <property type="match status" value="1"/>
</dbReference>
<proteinExistence type="predicted"/>
<accession>A0AAD9D7A1</accession>
<evidence type="ECO:0000256" key="1">
    <source>
        <dbReference type="ARBA" id="ARBA00004123"/>
    </source>
</evidence>
<dbReference type="EMBL" id="JATAAI010000033">
    <property type="protein sequence ID" value="KAK1735494.1"/>
    <property type="molecule type" value="Genomic_DNA"/>
</dbReference>
<evidence type="ECO:0000256" key="2">
    <source>
        <dbReference type="ARBA" id="ARBA00022763"/>
    </source>
</evidence>
<dbReference type="Pfam" id="PF12253">
    <property type="entry name" value="CAF1A_dimeriz"/>
    <property type="match status" value="1"/>
</dbReference>
<keyword evidence="2" id="KW-0227">DNA damage</keyword>
<keyword evidence="5 6" id="KW-0539">Nucleus</keyword>
<dbReference type="GO" id="GO:0033186">
    <property type="term" value="C:CAF-1 complex"/>
    <property type="evidence" value="ECO:0007669"/>
    <property type="project" value="TreeGrafter"/>
</dbReference>
<organism evidence="9 10">
    <name type="scientific">Skeletonema marinoi</name>
    <dbReference type="NCBI Taxonomy" id="267567"/>
    <lineage>
        <taxon>Eukaryota</taxon>
        <taxon>Sar</taxon>
        <taxon>Stramenopiles</taxon>
        <taxon>Ochrophyta</taxon>
        <taxon>Bacillariophyta</taxon>
        <taxon>Coscinodiscophyceae</taxon>
        <taxon>Thalassiosirophycidae</taxon>
        <taxon>Thalassiosirales</taxon>
        <taxon>Skeletonemataceae</taxon>
        <taxon>Skeletonema</taxon>
        <taxon>Skeletonema marinoi-dohrnii complex</taxon>
    </lineage>
</organism>
<comment type="subcellular location">
    <subcellularLocation>
        <location evidence="1">Nucleus</location>
    </subcellularLocation>
</comment>
<evidence type="ECO:0000256" key="5">
    <source>
        <dbReference type="ARBA" id="ARBA00023242"/>
    </source>
</evidence>
<dbReference type="InterPro" id="IPR022043">
    <property type="entry name" value="CAF1A_DD"/>
</dbReference>
<feature type="region of interest" description="Disordered" evidence="7">
    <location>
        <begin position="353"/>
        <end position="411"/>
    </location>
</feature>
<dbReference type="InterPro" id="IPR009071">
    <property type="entry name" value="HMG_box_dom"/>
</dbReference>
<dbReference type="PROSITE" id="PS50118">
    <property type="entry name" value="HMG_BOX_2"/>
    <property type="match status" value="2"/>
</dbReference>
<feature type="compositionally biased region" description="Low complexity" evidence="7">
    <location>
        <begin position="353"/>
        <end position="363"/>
    </location>
</feature>
<feature type="region of interest" description="Disordered" evidence="7">
    <location>
        <begin position="872"/>
        <end position="950"/>
    </location>
</feature>
<evidence type="ECO:0000256" key="6">
    <source>
        <dbReference type="PROSITE-ProRule" id="PRU00267"/>
    </source>
</evidence>
<dbReference type="AlphaFoldDB" id="A0AAD9D7A1"/>
<feature type="region of interest" description="Disordered" evidence="7">
    <location>
        <begin position="786"/>
        <end position="837"/>
    </location>
</feature>
<keyword evidence="10" id="KW-1185">Reference proteome</keyword>
<feature type="DNA-binding region" description="HMG box" evidence="6">
    <location>
        <begin position="1"/>
        <end position="60"/>
    </location>
</feature>